<dbReference type="Gene3D" id="3.40.50.1000">
    <property type="entry name" value="HAD superfamily/HAD-like"/>
    <property type="match status" value="1"/>
</dbReference>
<dbReference type="InterPro" id="IPR006357">
    <property type="entry name" value="HAD-SF_hydro_IIA"/>
</dbReference>
<dbReference type="Proteomes" id="UP001054945">
    <property type="component" value="Unassembled WGS sequence"/>
</dbReference>
<organism evidence="1 2">
    <name type="scientific">Caerostris extrusa</name>
    <name type="common">Bark spider</name>
    <name type="synonym">Caerostris bankana</name>
    <dbReference type="NCBI Taxonomy" id="172846"/>
    <lineage>
        <taxon>Eukaryota</taxon>
        <taxon>Metazoa</taxon>
        <taxon>Ecdysozoa</taxon>
        <taxon>Arthropoda</taxon>
        <taxon>Chelicerata</taxon>
        <taxon>Arachnida</taxon>
        <taxon>Araneae</taxon>
        <taxon>Araneomorphae</taxon>
        <taxon>Entelegynae</taxon>
        <taxon>Araneoidea</taxon>
        <taxon>Araneidae</taxon>
        <taxon>Caerostris</taxon>
    </lineage>
</organism>
<dbReference type="PANTHER" id="PTHR19288:SF44">
    <property type="entry name" value="PHOSPHOLYSINE PHOSPHOHISTIDINE INORGANIC PYROPHOSPHATE PHOSPHATASE"/>
    <property type="match status" value="1"/>
</dbReference>
<protein>
    <submittedName>
        <fullName evidence="1">Uncharacterized protein</fullName>
    </submittedName>
</protein>
<name>A0AAV4MWQ9_CAEEX</name>
<dbReference type="Pfam" id="PF13344">
    <property type="entry name" value="Hydrolase_6"/>
    <property type="match status" value="1"/>
</dbReference>
<sequence>MVMMCLQLKTRKLKFKVAKCLNNPVRGILISTTGVLFENGKYEAIKGSVIAVERLRQLGIAIRFITNDSRRTPADLVKKLQSLGFSVVEDEIFLLYQLL</sequence>
<accession>A0AAV4MWQ9</accession>
<dbReference type="GO" id="GO:0016791">
    <property type="term" value="F:phosphatase activity"/>
    <property type="evidence" value="ECO:0007669"/>
    <property type="project" value="TreeGrafter"/>
</dbReference>
<keyword evidence="2" id="KW-1185">Reference proteome</keyword>
<dbReference type="GO" id="GO:0005829">
    <property type="term" value="C:cytosol"/>
    <property type="evidence" value="ECO:0007669"/>
    <property type="project" value="TreeGrafter"/>
</dbReference>
<proteinExistence type="predicted"/>
<dbReference type="SUPFAM" id="SSF56784">
    <property type="entry name" value="HAD-like"/>
    <property type="match status" value="1"/>
</dbReference>
<evidence type="ECO:0000313" key="1">
    <source>
        <dbReference type="EMBL" id="GIX76813.1"/>
    </source>
</evidence>
<dbReference type="InterPro" id="IPR036412">
    <property type="entry name" value="HAD-like_sf"/>
</dbReference>
<reference evidence="1 2" key="1">
    <citation type="submission" date="2021-06" db="EMBL/GenBank/DDBJ databases">
        <title>Caerostris extrusa draft genome.</title>
        <authorList>
            <person name="Kono N."/>
            <person name="Arakawa K."/>
        </authorList>
    </citation>
    <scope>NUCLEOTIDE SEQUENCE [LARGE SCALE GENOMIC DNA]</scope>
</reference>
<dbReference type="PANTHER" id="PTHR19288">
    <property type="entry name" value="4-NITROPHENYLPHOSPHATASE-RELATED"/>
    <property type="match status" value="1"/>
</dbReference>
<dbReference type="GO" id="GO:0004427">
    <property type="term" value="F:inorganic diphosphate phosphatase activity"/>
    <property type="evidence" value="ECO:0007669"/>
    <property type="project" value="TreeGrafter"/>
</dbReference>
<dbReference type="AlphaFoldDB" id="A0AAV4MWQ9"/>
<evidence type="ECO:0000313" key="2">
    <source>
        <dbReference type="Proteomes" id="UP001054945"/>
    </source>
</evidence>
<gene>
    <name evidence="1" type="ORF">CEXT_318181</name>
</gene>
<dbReference type="EMBL" id="BPLR01020284">
    <property type="protein sequence ID" value="GIX76813.1"/>
    <property type="molecule type" value="Genomic_DNA"/>
</dbReference>
<dbReference type="InterPro" id="IPR023214">
    <property type="entry name" value="HAD_sf"/>
</dbReference>
<comment type="caution">
    <text evidence="1">The sequence shown here is derived from an EMBL/GenBank/DDBJ whole genome shotgun (WGS) entry which is preliminary data.</text>
</comment>